<dbReference type="Proteomes" id="UP001437256">
    <property type="component" value="Unassembled WGS sequence"/>
</dbReference>
<dbReference type="InterPro" id="IPR027417">
    <property type="entry name" value="P-loop_NTPase"/>
</dbReference>
<protein>
    <submittedName>
        <fullName evidence="4">CCR4-NOT regulatory complex component</fullName>
    </submittedName>
</protein>
<keyword evidence="2" id="KW-0067">ATP-binding</keyword>
<evidence type="ECO:0000259" key="3">
    <source>
        <dbReference type="Pfam" id="PF00005"/>
    </source>
</evidence>
<evidence type="ECO:0000256" key="1">
    <source>
        <dbReference type="ARBA" id="ARBA00022741"/>
    </source>
</evidence>
<dbReference type="Gene3D" id="3.40.50.300">
    <property type="entry name" value="P-loop containing nucleotide triphosphate hydrolases"/>
    <property type="match status" value="1"/>
</dbReference>
<evidence type="ECO:0000256" key="2">
    <source>
        <dbReference type="ARBA" id="ARBA00022840"/>
    </source>
</evidence>
<sequence>MAEGQPAAEITNLTFKHNVLFTPPPEDYYEFPGLRDVTFSIPRGSVTLLIGGNGAGKSTLLYILAGKRLIQEGEVLVFGKDVFRSFADNVVYLGTEWAMRAGARGDIVVSDFLDSVGGYRFKERRDRLLDILDINLD</sequence>
<proteinExistence type="predicted"/>
<dbReference type="InterPro" id="IPR003439">
    <property type="entry name" value="ABC_transporter-like_ATP-bd"/>
</dbReference>
<organism evidence="4 5">
    <name type="scientific">Marasmius tenuissimus</name>
    <dbReference type="NCBI Taxonomy" id="585030"/>
    <lineage>
        <taxon>Eukaryota</taxon>
        <taxon>Fungi</taxon>
        <taxon>Dikarya</taxon>
        <taxon>Basidiomycota</taxon>
        <taxon>Agaricomycotina</taxon>
        <taxon>Agaricomycetes</taxon>
        <taxon>Agaricomycetidae</taxon>
        <taxon>Agaricales</taxon>
        <taxon>Marasmiineae</taxon>
        <taxon>Marasmiaceae</taxon>
        <taxon>Marasmius</taxon>
    </lineage>
</organism>
<comment type="caution">
    <text evidence="4">The sequence shown here is derived from an EMBL/GenBank/DDBJ whole genome shotgun (WGS) entry which is preliminary data.</text>
</comment>
<feature type="domain" description="ABC transporter" evidence="3">
    <location>
        <begin position="34"/>
        <end position="93"/>
    </location>
</feature>
<gene>
    <name evidence="4" type="primary">CAF16_1</name>
    <name evidence="4" type="ORF">AAF712_010065</name>
</gene>
<reference evidence="4 5" key="1">
    <citation type="submission" date="2024-05" db="EMBL/GenBank/DDBJ databases">
        <title>A draft genome resource for the thread blight pathogen Marasmius tenuissimus strain MS-2.</title>
        <authorList>
            <person name="Yulfo-Soto G.E."/>
            <person name="Baruah I.K."/>
            <person name="Amoako-Attah I."/>
            <person name="Bukari Y."/>
            <person name="Meinhardt L.W."/>
            <person name="Bailey B.A."/>
            <person name="Cohen S.P."/>
        </authorList>
    </citation>
    <scope>NUCLEOTIDE SEQUENCE [LARGE SCALE GENOMIC DNA]</scope>
    <source>
        <strain evidence="4 5">MS-2</strain>
    </source>
</reference>
<dbReference type="PANTHER" id="PTHR43158">
    <property type="entry name" value="SKFA PEPTIDE EXPORT ATP-BINDING PROTEIN SKFE"/>
    <property type="match status" value="1"/>
</dbReference>
<name>A0ABR2ZN94_9AGAR</name>
<accession>A0ABR2ZN94</accession>
<dbReference type="PANTHER" id="PTHR43158:SF2">
    <property type="entry name" value="SKFA PEPTIDE EXPORT ATP-BINDING PROTEIN SKFE"/>
    <property type="match status" value="1"/>
</dbReference>
<keyword evidence="5" id="KW-1185">Reference proteome</keyword>
<dbReference type="SUPFAM" id="SSF52540">
    <property type="entry name" value="P-loop containing nucleoside triphosphate hydrolases"/>
    <property type="match status" value="1"/>
</dbReference>
<keyword evidence="1" id="KW-0547">Nucleotide-binding</keyword>
<evidence type="ECO:0000313" key="5">
    <source>
        <dbReference type="Proteomes" id="UP001437256"/>
    </source>
</evidence>
<dbReference type="Pfam" id="PF00005">
    <property type="entry name" value="ABC_tran"/>
    <property type="match status" value="1"/>
</dbReference>
<evidence type="ECO:0000313" key="4">
    <source>
        <dbReference type="EMBL" id="KAL0063041.1"/>
    </source>
</evidence>
<dbReference type="EMBL" id="JBBXMP010000089">
    <property type="protein sequence ID" value="KAL0063041.1"/>
    <property type="molecule type" value="Genomic_DNA"/>
</dbReference>